<accession>A0A7J5DPN8</accession>
<dbReference type="Gene3D" id="3.40.190.80">
    <property type="match status" value="1"/>
</dbReference>
<feature type="binding site" evidence="1">
    <location>
        <position position="88"/>
    </location>
    <ligand>
        <name>Mg(2+)</name>
        <dbReference type="ChEBI" id="CHEBI:18420"/>
        <label>1</label>
        <note>catalytic</note>
    </ligand>
</feature>
<gene>
    <name evidence="2" type="ORF">F8144_02205</name>
</gene>
<proteinExistence type="predicted"/>
<name>A0A7J5DPN8_9ACTN</name>
<dbReference type="PANTHER" id="PTHR20854">
    <property type="entry name" value="INOSITOL MONOPHOSPHATASE"/>
    <property type="match status" value="1"/>
</dbReference>
<evidence type="ECO:0000313" key="2">
    <source>
        <dbReference type="EMBL" id="KAB1990754.1"/>
    </source>
</evidence>
<keyword evidence="1" id="KW-0460">Magnesium</keyword>
<dbReference type="PRINTS" id="PR00377">
    <property type="entry name" value="IMPHPHTASES"/>
</dbReference>
<dbReference type="AlphaFoldDB" id="A0A7J5DPN8"/>
<dbReference type="Pfam" id="PF00459">
    <property type="entry name" value="Inositol_P"/>
    <property type="match status" value="1"/>
</dbReference>
<keyword evidence="3" id="KW-1185">Reference proteome</keyword>
<feature type="binding site" evidence="1">
    <location>
        <position position="212"/>
    </location>
    <ligand>
        <name>Mg(2+)</name>
        <dbReference type="ChEBI" id="CHEBI:18420"/>
        <label>1</label>
        <note>catalytic</note>
    </ligand>
</feature>
<dbReference type="GO" id="GO:0016740">
    <property type="term" value="F:transferase activity"/>
    <property type="evidence" value="ECO:0007669"/>
    <property type="project" value="UniProtKB-KW"/>
</dbReference>
<dbReference type="EMBL" id="WBKG01000001">
    <property type="protein sequence ID" value="KAB1990754.1"/>
    <property type="molecule type" value="Genomic_DNA"/>
</dbReference>
<dbReference type="GO" id="GO:0008934">
    <property type="term" value="F:inositol monophosphate 1-phosphatase activity"/>
    <property type="evidence" value="ECO:0007669"/>
    <property type="project" value="TreeGrafter"/>
</dbReference>
<feature type="binding site" evidence="1">
    <location>
        <position position="86"/>
    </location>
    <ligand>
        <name>Mg(2+)</name>
        <dbReference type="ChEBI" id="CHEBI:18420"/>
        <label>1</label>
        <note>catalytic</note>
    </ligand>
</feature>
<reference evidence="2 3" key="1">
    <citation type="submission" date="2019-09" db="EMBL/GenBank/DDBJ databases">
        <title>Isolation and identification of active actinomycetes.</title>
        <authorList>
            <person name="Yu Z."/>
            <person name="Han C."/>
            <person name="Yu B."/>
        </authorList>
    </citation>
    <scope>NUCLEOTIDE SEQUENCE [LARGE SCALE GENOMIC DNA]</scope>
    <source>
        <strain evidence="2 3">NEAU-H2</strain>
    </source>
</reference>
<comment type="cofactor">
    <cofactor evidence="1">
        <name>Mg(2+)</name>
        <dbReference type="ChEBI" id="CHEBI:18420"/>
    </cofactor>
</comment>
<comment type="caution">
    <text evidence="2">The sequence shown here is derived from an EMBL/GenBank/DDBJ whole genome shotgun (WGS) entry which is preliminary data.</text>
</comment>
<feature type="binding site" evidence="1">
    <location>
        <position position="70"/>
    </location>
    <ligand>
        <name>Mg(2+)</name>
        <dbReference type="ChEBI" id="CHEBI:18420"/>
        <label>1</label>
        <note>catalytic</note>
    </ligand>
</feature>
<dbReference type="GO" id="GO:0007165">
    <property type="term" value="P:signal transduction"/>
    <property type="evidence" value="ECO:0007669"/>
    <property type="project" value="TreeGrafter"/>
</dbReference>
<organism evidence="2 3">
    <name type="scientific">Streptomyces triticiradicis</name>
    <dbReference type="NCBI Taxonomy" id="2651189"/>
    <lineage>
        <taxon>Bacteria</taxon>
        <taxon>Bacillati</taxon>
        <taxon>Actinomycetota</taxon>
        <taxon>Actinomycetes</taxon>
        <taxon>Kitasatosporales</taxon>
        <taxon>Streptomycetaceae</taxon>
        <taxon>Streptomyces</taxon>
    </lineage>
</organism>
<dbReference type="GO" id="GO:0046872">
    <property type="term" value="F:metal ion binding"/>
    <property type="evidence" value="ECO:0007669"/>
    <property type="project" value="UniProtKB-KW"/>
</dbReference>
<dbReference type="RefSeq" id="WP_151467308.1">
    <property type="nucleotide sequence ID" value="NZ_WBKG01000001.1"/>
</dbReference>
<dbReference type="Gene3D" id="3.30.540.10">
    <property type="entry name" value="Fructose-1,6-Bisphosphatase, subunit A, domain 1"/>
    <property type="match status" value="1"/>
</dbReference>
<protein>
    <submittedName>
        <fullName evidence="2">Glucose-1-phosphate thymidylyltransferase</fullName>
    </submittedName>
</protein>
<keyword evidence="2" id="KW-0808">Transferase</keyword>
<dbReference type="PANTHER" id="PTHR20854:SF4">
    <property type="entry name" value="INOSITOL-1-MONOPHOSPHATASE-RELATED"/>
    <property type="match status" value="1"/>
</dbReference>
<keyword evidence="1" id="KW-0479">Metal-binding</keyword>
<feature type="binding site" evidence="1">
    <location>
        <position position="89"/>
    </location>
    <ligand>
        <name>Mg(2+)</name>
        <dbReference type="ChEBI" id="CHEBI:18420"/>
        <label>1</label>
        <note>catalytic</note>
    </ligand>
</feature>
<dbReference type="InterPro" id="IPR000760">
    <property type="entry name" value="Inositol_monophosphatase-like"/>
</dbReference>
<sequence>MHTDVTAADVQLAHRLAKTASDIALAYFRRGVAHRSKPDGTPVSDADLEVDAALGDLLARTCPEDGVLSEESGDRTGRSGRRWIIDPIDGTVPYLAGGRAWGAHVALEDQDGLAVAVLTRPTENRWWWAVRGGGAYVVDAADTLSVTAPLKLSHTARLTGARVGGFVPPGESPAAAAIARHAQWCEDEVSVIAALLEGRLDAVLDEGGNPWDQAPAALLVAEAGGVFADPAGGRRLDAAWLLYGGAAMHAALRPVLAAHLPAFEDHPEGARSAAAT</sequence>
<evidence type="ECO:0000256" key="1">
    <source>
        <dbReference type="PIRSR" id="PIRSR600760-2"/>
    </source>
</evidence>
<dbReference type="Proteomes" id="UP000442990">
    <property type="component" value="Unassembled WGS sequence"/>
</dbReference>
<dbReference type="SUPFAM" id="SSF56655">
    <property type="entry name" value="Carbohydrate phosphatase"/>
    <property type="match status" value="1"/>
</dbReference>
<evidence type="ECO:0000313" key="3">
    <source>
        <dbReference type="Proteomes" id="UP000442990"/>
    </source>
</evidence>
<dbReference type="GO" id="GO:0006020">
    <property type="term" value="P:inositol metabolic process"/>
    <property type="evidence" value="ECO:0007669"/>
    <property type="project" value="TreeGrafter"/>
</dbReference>